<evidence type="ECO:0000313" key="2">
    <source>
        <dbReference type="EMBL" id="MRI66224.1"/>
    </source>
</evidence>
<dbReference type="AlphaFoldDB" id="A0A6N7QXC7"/>
<dbReference type="PANTHER" id="PTHR32204:SF0">
    <property type="entry name" value="ATPASE RAVA"/>
    <property type="match status" value="1"/>
</dbReference>
<keyword evidence="3" id="KW-1185">Reference proteome</keyword>
<organism evidence="2 3">
    <name type="scientific">Gracilibacillus thailandensis</name>
    <dbReference type="NCBI Taxonomy" id="563735"/>
    <lineage>
        <taxon>Bacteria</taxon>
        <taxon>Bacillati</taxon>
        <taxon>Bacillota</taxon>
        <taxon>Bacilli</taxon>
        <taxon>Bacillales</taxon>
        <taxon>Bacillaceae</taxon>
        <taxon>Gracilibacillus</taxon>
    </lineage>
</organism>
<dbReference type="RefSeq" id="WP_153834970.1">
    <property type="nucleotide sequence ID" value="NZ_JBHUMW010000103.1"/>
</dbReference>
<accession>A0A6N7QXC7</accession>
<evidence type="ECO:0000313" key="3">
    <source>
        <dbReference type="Proteomes" id="UP000435187"/>
    </source>
</evidence>
<dbReference type="InterPro" id="IPR050513">
    <property type="entry name" value="RavA_ATPases"/>
</dbReference>
<dbReference type="EMBL" id="WJEE01000012">
    <property type="protein sequence ID" value="MRI66224.1"/>
    <property type="molecule type" value="Genomic_DNA"/>
</dbReference>
<protein>
    <recommendedName>
        <fullName evidence="1">MoxR domain-containing protein</fullName>
    </recommendedName>
</protein>
<comment type="caution">
    <text evidence="2">The sequence shown here is derived from an EMBL/GenBank/DDBJ whole genome shotgun (WGS) entry which is preliminary data.</text>
</comment>
<sequence>MNKIKEIKEALNKKYYERENEVEGLLIGMLSKQHVLFIGEAGTGKSQLSSELGKIVNGSNYFQWLPQYSC</sequence>
<feature type="domain" description="MoxR" evidence="1">
    <location>
        <begin position="3"/>
        <end position="65"/>
    </location>
</feature>
<gene>
    <name evidence="2" type="ORF">GH885_07670</name>
</gene>
<proteinExistence type="predicted"/>
<dbReference type="SUPFAM" id="SSF52540">
    <property type="entry name" value="P-loop containing nucleoside triphosphate hydrolases"/>
    <property type="match status" value="1"/>
</dbReference>
<reference evidence="2 3" key="1">
    <citation type="submission" date="2019-10" db="EMBL/GenBank/DDBJ databases">
        <title>Gracilibacillus salitolerans sp. nov., a moderate halophile isolated from a saline soil in northwest China.</title>
        <authorList>
            <person name="Gan L."/>
        </authorList>
    </citation>
    <scope>NUCLEOTIDE SEQUENCE [LARGE SCALE GENOMIC DNA]</scope>
    <source>
        <strain evidence="2 3">TP2-8</strain>
    </source>
</reference>
<dbReference type="Pfam" id="PF20030">
    <property type="entry name" value="bpMoxR"/>
    <property type="match status" value="1"/>
</dbReference>
<dbReference type="InterPro" id="IPR045427">
    <property type="entry name" value="MoxR"/>
</dbReference>
<evidence type="ECO:0000259" key="1">
    <source>
        <dbReference type="Pfam" id="PF20030"/>
    </source>
</evidence>
<dbReference type="Proteomes" id="UP000435187">
    <property type="component" value="Unassembled WGS sequence"/>
</dbReference>
<name>A0A6N7QXC7_9BACI</name>
<dbReference type="Gene3D" id="3.40.50.300">
    <property type="entry name" value="P-loop containing nucleotide triphosphate hydrolases"/>
    <property type="match status" value="1"/>
</dbReference>
<dbReference type="PANTHER" id="PTHR32204">
    <property type="entry name" value="ATPASE RAVA"/>
    <property type="match status" value="1"/>
</dbReference>
<dbReference type="InterPro" id="IPR027417">
    <property type="entry name" value="P-loop_NTPase"/>
</dbReference>